<dbReference type="Pfam" id="PF02494">
    <property type="entry name" value="HYR"/>
    <property type="match status" value="2"/>
</dbReference>
<keyword evidence="7" id="KW-1185">Reference proteome</keyword>
<keyword evidence="3" id="KW-0472">Membrane</keyword>
<evidence type="ECO:0000256" key="3">
    <source>
        <dbReference type="SAM" id="Phobius"/>
    </source>
</evidence>
<dbReference type="PROSITE" id="PS50825">
    <property type="entry name" value="HYR"/>
    <property type="match status" value="2"/>
</dbReference>
<dbReference type="PANTHER" id="PTHR46343">
    <property type="entry name" value="HYR DOMAIN-CONTAINING PROTEIN"/>
    <property type="match status" value="1"/>
</dbReference>
<feature type="signal peptide" evidence="4">
    <location>
        <begin position="1"/>
        <end position="21"/>
    </location>
</feature>
<proteinExistence type="predicted"/>
<dbReference type="EMBL" id="GL832968">
    <property type="protein sequence ID" value="EGD74344.1"/>
    <property type="molecule type" value="Genomic_DNA"/>
</dbReference>
<dbReference type="STRING" id="946362.F2UCN7"/>
<dbReference type="InterPro" id="IPR003410">
    <property type="entry name" value="HYR_dom"/>
</dbReference>
<feature type="region of interest" description="Disordered" evidence="2">
    <location>
        <begin position="723"/>
        <end position="742"/>
    </location>
</feature>
<protein>
    <recommendedName>
        <fullName evidence="5">HYR domain-containing protein</fullName>
    </recommendedName>
</protein>
<dbReference type="OrthoDB" id="5948052at2759"/>
<keyword evidence="3" id="KW-1133">Transmembrane helix</keyword>
<evidence type="ECO:0000313" key="6">
    <source>
        <dbReference type="EMBL" id="EGD74344.1"/>
    </source>
</evidence>
<accession>F2UCN7</accession>
<feature type="region of interest" description="Disordered" evidence="2">
    <location>
        <begin position="843"/>
        <end position="944"/>
    </location>
</feature>
<feature type="transmembrane region" description="Helical" evidence="3">
    <location>
        <begin position="770"/>
        <end position="792"/>
    </location>
</feature>
<name>F2UCN7_SALR5</name>
<feature type="domain" description="HYR" evidence="5">
    <location>
        <begin position="150"/>
        <end position="243"/>
    </location>
</feature>
<dbReference type="GeneID" id="16073819"/>
<dbReference type="RefSeq" id="XP_004993244.1">
    <property type="nucleotide sequence ID" value="XM_004993187.1"/>
</dbReference>
<sequence length="944" mass="100660">MSTMLVLVAAVTMMTSPGGLLQTALGSSVDLSSLYSNAAYQCAADRCYNPTQQCTAQTGCNAVLACRQACYTSYPLTTNKLSLVNCLESCPAQADSTGSALYAQYEACYTVMCQDVVQYELCAGYNTEQVCETQEGCTFLSDEAEPCVYGDFQAPEFTACEVGIARPTRETSNTQAVSWRTIEAQARGHHLQEDDRGGVVVVEQIEGPSRGSEFPIGTTQIAYRATDESGNTADCEFTVTIYDDTAPTLVNCPSSRTVRPDIEDIIYDENSVPLVHVEWIAPLVEDNDAAALVPPSPERPEANLTAGVHTFEYRAEDNAGNVDTCSFDIDIQPSSTTFFQRRVRTSLDHTQPIATFPVRVNPNACALRCLSDSECSSFLSSVNLTLIPPVRPSSRAHEFSTDRLGVGLCSLLRENTTTATTLQEFSRDLYERQPFSAFECAYTAVAACGDLADLPPSTCASDISDVAACAHPYLEACRDSQFVRRTNDAIVAANNTCYGIMAEETLPPSSAYECDTEASSFEQCYSCCTSSFETAVEDCDGLVALLSACMSEREEHLDVCASDCFDAFTQATAPSDDVPSGYVDVVLPLLLSDVPFANVSAHVRADIFLSAVAAFEFNSSALVFQVQQVDDGSTLVTFSIRLPSTYTVPEVDLDSSFRRRRRDAVRAAEIASLLQDANVLAALVARFRFIFQAETGFSTAVGVTTMFSVSVAEDSASLLTTTSTSASSTASGGSTTSAASASTATETSTTTIFVPRFSGSSNEETTSTGVVIVGVLGALLFVIFVIVLVKTIKRKKVQDRRRSSWVQPVAVIPSQSSEALPTTSPSTRHVRGGYFGPGIVLPDIGASKKTGSPALAARRSPSSSMDIGKGRGSPTRAATIARPQPPAALPSLTGPQRPAPSNPFARVSASKHVLPPSPSPKSTPSPKSKRSPNTPDSGQDESEA</sequence>
<feature type="chain" id="PRO_5003290926" description="HYR domain-containing protein" evidence="4">
    <location>
        <begin position="22"/>
        <end position="944"/>
    </location>
</feature>
<gene>
    <name evidence="6" type="ORF">PTSG_06354</name>
</gene>
<keyword evidence="1" id="KW-0677">Repeat</keyword>
<feature type="compositionally biased region" description="Low complexity" evidence="2">
    <location>
        <begin position="852"/>
        <end position="864"/>
    </location>
</feature>
<keyword evidence="4" id="KW-0732">Signal</keyword>
<evidence type="ECO:0000313" key="7">
    <source>
        <dbReference type="Proteomes" id="UP000007799"/>
    </source>
</evidence>
<dbReference type="PANTHER" id="PTHR46343:SF2">
    <property type="entry name" value="SUSHI_VON WILLEBRAND FACTOR TYPE A_EGF_PENTRAXIN DOMAIN-CONTAINING 1"/>
    <property type="match status" value="1"/>
</dbReference>
<feature type="compositionally biased region" description="Low complexity" evidence="2">
    <location>
        <begin position="924"/>
        <end position="935"/>
    </location>
</feature>
<keyword evidence="3" id="KW-0812">Transmembrane</keyword>
<organism evidence="7">
    <name type="scientific">Salpingoeca rosetta (strain ATCC 50818 / BSB-021)</name>
    <dbReference type="NCBI Taxonomy" id="946362"/>
    <lineage>
        <taxon>Eukaryota</taxon>
        <taxon>Choanoflagellata</taxon>
        <taxon>Craspedida</taxon>
        <taxon>Salpingoecidae</taxon>
        <taxon>Salpingoeca</taxon>
    </lineage>
</organism>
<dbReference type="Proteomes" id="UP000007799">
    <property type="component" value="Unassembled WGS sequence"/>
</dbReference>
<dbReference type="InParanoid" id="F2UCN7"/>
<evidence type="ECO:0000256" key="2">
    <source>
        <dbReference type="SAM" id="MobiDB-lite"/>
    </source>
</evidence>
<dbReference type="KEGG" id="sre:PTSG_06354"/>
<reference evidence="6" key="1">
    <citation type="submission" date="2009-08" db="EMBL/GenBank/DDBJ databases">
        <title>Annotation of Salpingoeca rosetta.</title>
        <authorList>
            <consortium name="The Broad Institute Genome Sequencing Platform"/>
            <person name="Russ C."/>
            <person name="Cuomo C."/>
            <person name="Burger G."/>
            <person name="Gray M.W."/>
            <person name="Holland P.W.H."/>
            <person name="King N."/>
            <person name="Lang F.B.F."/>
            <person name="Roger A.J."/>
            <person name="Ruiz-Trillo I."/>
            <person name="Young S.K."/>
            <person name="Zeng Q."/>
            <person name="Gargeya S."/>
            <person name="Alvarado L."/>
            <person name="Berlin A."/>
            <person name="Chapman S.B."/>
            <person name="Chen Z."/>
            <person name="Freedman E."/>
            <person name="Gellesch M."/>
            <person name="Goldberg J."/>
            <person name="Griggs A."/>
            <person name="Gujja S."/>
            <person name="Heilman E."/>
            <person name="Heiman D."/>
            <person name="Howarth C."/>
            <person name="Mehta T."/>
            <person name="Neiman D."/>
            <person name="Pearson M."/>
            <person name="Roberts A."/>
            <person name="Saif S."/>
            <person name="Shea T."/>
            <person name="Shenoy N."/>
            <person name="Sisk P."/>
            <person name="Stolte C."/>
            <person name="Sykes S."/>
            <person name="White J."/>
            <person name="Yandava C."/>
            <person name="Haas B."/>
            <person name="Nusbaum C."/>
            <person name="Birren B."/>
        </authorList>
    </citation>
    <scope>NUCLEOTIDE SEQUENCE [LARGE SCALE GENOMIC DNA]</scope>
    <source>
        <strain evidence="6">ATCC 50818</strain>
    </source>
</reference>
<evidence type="ECO:0000259" key="5">
    <source>
        <dbReference type="PROSITE" id="PS50825"/>
    </source>
</evidence>
<evidence type="ECO:0000256" key="4">
    <source>
        <dbReference type="SAM" id="SignalP"/>
    </source>
</evidence>
<evidence type="ECO:0000256" key="1">
    <source>
        <dbReference type="ARBA" id="ARBA00022737"/>
    </source>
</evidence>
<feature type="domain" description="HYR" evidence="5">
    <location>
        <begin position="244"/>
        <end position="333"/>
    </location>
</feature>
<dbReference type="InterPro" id="IPR043555">
    <property type="entry name" value="SRPX-like"/>
</dbReference>
<dbReference type="AlphaFoldDB" id="F2UCN7"/>